<keyword evidence="2" id="KW-1185">Reference proteome</keyword>
<dbReference type="Gene3D" id="1.10.10.10">
    <property type="entry name" value="Winged helix-like DNA-binding domain superfamily/Winged helix DNA-binding domain"/>
    <property type="match status" value="1"/>
</dbReference>
<dbReference type="InterPro" id="IPR036390">
    <property type="entry name" value="WH_DNA-bd_sf"/>
</dbReference>
<dbReference type="Proteomes" id="UP000460412">
    <property type="component" value="Unassembled WGS sequence"/>
</dbReference>
<proteinExistence type="predicted"/>
<dbReference type="SUPFAM" id="SSF46785">
    <property type="entry name" value="Winged helix' DNA-binding domain"/>
    <property type="match status" value="1"/>
</dbReference>
<reference evidence="1 2" key="1">
    <citation type="submission" date="2019-12" db="EMBL/GenBank/DDBJ databases">
        <title>Sporaefaciens musculi gen. nov., sp. nov., a novel bacterium isolated from the caecum of an obese mouse.</title>
        <authorList>
            <person name="Rasmussen T.S."/>
            <person name="Streidl T."/>
            <person name="Hitch T.C.A."/>
            <person name="Wortmann E."/>
            <person name="Deptula P."/>
            <person name="Hansen M."/>
            <person name="Nielsen D.S."/>
            <person name="Clavel T."/>
            <person name="Vogensen F.K."/>
        </authorList>
    </citation>
    <scope>NUCLEOTIDE SEQUENCE [LARGE SCALE GENOMIC DNA]</scope>
    <source>
        <strain evidence="1 2">WCA-9-b2</strain>
    </source>
</reference>
<dbReference type="InterPro" id="IPR002481">
    <property type="entry name" value="FUR"/>
</dbReference>
<dbReference type="EMBL" id="WUQX01000001">
    <property type="protein sequence ID" value="MXP74756.1"/>
    <property type="molecule type" value="Genomic_DNA"/>
</dbReference>
<dbReference type="RefSeq" id="WP_159750096.1">
    <property type="nucleotide sequence ID" value="NZ_CASSPE010000151.1"/>
</dbReference>
<name>A0A7X3SI47_9FIRM</name>
<evidence type="ECO:0000313" key="1">
    <source>
        <dbReference type="EMBL" id="MXP74756.1"/>
    </source>
</evidence>
<evidence type="ECO:0000313" key="2">
    <source>
        <dbReference type="Proteomes" id="UP000460412"/>
    </source>
</evidence>
<accession>A0A7X3SI47</accession>
<dbReference type="GO" id="GO:0003700">
    <property type="term" value="F:DNA-binding transcription factor activity"/>
    <property type="evidence" value="ECO:0007669"/>
    <property type="project" value="InterPro"/>
</dbReference>
<protein>
    <submittedName>
        <fullName evidence="1">Ferric uptake regulator family protein</fullName>
    </submittedName>
</protein>
<organism evidence="1 2">
    <name type="scientific">Sporofaciens musculi</name>
    <dbReference type="NCBI Taxonomy" id="2681861"/>
    <lineage>
        <taxon>Bacteria</taxon>
        <taxon>Bacillati</taxon>
        <taxon>Bacillota</taxon>
        <taxon>Clostridia</taxon>
        <taxon>Lachnospirales</taxon>
        <taxon>Lachnospiraceae</taxon>
        <taxon>Sporofaciens</taxon>
    </lineage>
</organism>
<dbReference type="InterPro" id="IPR036388">
    <property type="entry name" value="WH-like_DNA-bd_sf"/>
</dbReference>
<gene>
    <name evidence="1" type="ORF">GN277_04985</name>
</gene>
<sequence>MSQEEKTTAVIRQLKGNGYRITEQRRLLIQLILENEYSSCKEIYFAAREKNHNVGLATVYRMVQLLEDMELIHKEMVVRL</sequence>
<dbReference type="Pfam" id="PF01475">
    <property type="entry name" value="FUR"/>
    <property type="match status" value="1"/>
</dbReference>
<dbReference type="AlphaFoldDB" id="A0A7X3SI47"/>
<comment type="caution">
    <text evidence="1">The sequence shown here is derived from an EMBL/GenBank/DDBJ whole genome shotgun (WGS) entry which is preliminary data.</text>
</comment>